<comment type="similarity">
    <text evidence="1">Belongs to the multi antimicrobial extrusion (MATE) (TC 2.A.66.1) family.</text>
</comment>
<keyword evidence="2" id="KW-0812">Transmembrane</keyword>
<feature type="transmembrane region" description="Helical" evidence="2">
    <location>
        <begin position="99"/>
        <end position="121"/>
    </location>
</feature>
<evidence type="ECO:0000256" key="2">
    <source>
        <dbReference type="SAM" id="Phobius"/>
    </source>
</evidence>
<keyword evidence="4" id="KW-1185">Reference proteome</keyword>
<sequence length="122" mass="13035">VAVLMGTVSMIIFAAVLMMMRNQLGAMFSEDQEVITLTSFAVPTLAMSLIGEGANTVLAGVLRGCGRQKIGATINLVMYWGLGLPFSCFLAFRMGMGAMGLWTGLACTASLQSMYLSYVVFK</sequence>
<name>A0A699ZG25_HAELA</name>
<evidence type="ECO:0000313" key="3">
    <source>
        <dbReference type="EMBL" id="GFH14542.1"/>
    </source>
</evidence>
<dbReference type="GO" id="GO:0015297">
    <property type="term" value="F:antiporter activity"/>
    <property type="evidence" value="ECO:0007669"/>
    <property type="project" value="InterPro"/>
</dbReference>
<dbReference type="GO" id="GO:0016020">
    <property type="term" value="C:membrane"/>
    <property type="evidence" value="ECO:0007669"/>
    <property type="project" value="InterPro"/>
</dbReference>
<dbReference type="EMBL" id="BLLF01000739">
    <property type="protein sequence ID" value="GFH14542.1"/>
    <property type="molecule type" value="Genomic_DNA"/>
</dbReference>
<comment type="caution">
    <text evidence="3">The sequence shown here is derived from an EMBL/GenBank/DDBJ whole genome shotgun (WGS) entry which is preliminary data.</text>
</comment>
<feature type="transmembrane region" description="Helical" evidence="2">
    <location>
        <begin position="6"/>
        <end position="22"/>
    </location>
</feature>
<protein>
    <submittedName>
        <fullName evidence="3">Multidrug and toxic compound extrusion protein</fullName>
    </submittedName>
</protein>
<dbReference type="AlphaFoldDB" id="A0A699ZG25"/>
<proteinExistence type="inferred from homology"/>
<accession>A0A699ZG25</accession>
<organism evidence="3 4">
    <name type="scientific">Haematococcus lacustris</name>
    <name type="common">Green alga</name>
    <name type="synonym">Haematococcus pluvialis</name>
    <dbReference type="NCBI Taxonomy" id="44745"/>
    <lineage>
        <taxon>Eukaryota</taxon>
        <taxon>Viridiplantae</taxon>
        <taxon>Chlorophyta</taxon>
        <taxon>core chlorophytes</taxon>
        <taxon>Chlorophyceae</taxon>
        <taxon>CS clade</taxon>
        <taxon>Chlamydomonadales</taxon>
        <taxon>Haematococcaceae</taxon>
        <taxon>Haematococcus</taxon>
    </lineage>
</organism>
<gene>
    <name evidence="3" type="ORF">HaLaN_10619</name>
</gene>
<evidence type="ECO:0000313" key="4">
    <source>
        <dbReference type="Proteomes" id="UP000485058"/>
    </source>
</evidence>
<dbReference type="GO" id="GO:0042910">
    <property type="term" value="F:xenobiotic transmembrane transporter activity"/>
    <property type="evidence" value="ECO:0007669"/>
    <property type="project" value="InterPro"/>
</dbReference>
<keyword evidence="2" id="KW-0472">Membrane</keyword>
<dbReference type="InterPro" id="IPR002528">
    <property type="entry name" value="MATE_fam"/>
</dbReference>
<keyword evidence="2" id="KW-1133">Transmembrane helix</keyword>
<feature type="transmembrane region" description="Helical" evidence="2">
    <location>
        <begin position="70"/>
        <end position="92"/>
    </location>
</feature>
<dbReference type="PANTHER" id="PTHR11206">
    <property type="entry name" value="MULTIDRUG RESISTANCE PROTEIN"/>
    <property type="match status" value="1"/>
</dbReference>
<feature type="non-terminal residue" evidence="3">
    <location>
        <position position="1"/>
    </location>
</feature>
<dbReference type="Proteomes" id="UP000485058">
    <property type="component" value="Unassembled WGS sequence"/>
</dbReference>
<dbReference type="Pfam" id="PF01554">
    <property type="entry name" value="MatE"/>
    <property type="match status" value="1"/>
</dbReference>
<reference evidence="3 4" key="1">
    <citation type="submission" date="2020-02" db="EMBL/GenBank/DDBJ databases">
        <title>Draft genome sequence of Haematococcus lacustris strain NIES-144.</title>
        <authorList>
            <person name="Morimoto D."/>
            <person name="Nakagawa S."/>
            <person name="Yoshida T."/>
            <person name="Sawayama S."/>
        </authorList>
    </citation>
    <scope>NUCLEOTIDE SEQUENCE [LARGE SCALE GENOMIC DNA]</scope>
    <source>
        <strain evidence="3 4">NIES-144</strain>
    </source>
</reference>
<evidence type="ECO:0000256" key="1">
    <source>
        <dbReference type="ARBA" id="ARBA00010199"/>
    </source>
</evidence>